<organism evidence="1 2">
    <name type="scientific">Micromonospora pattaloongensis</name>
    <dbReference type="NCBI Taxonomy" id="405436"/>
    <lineage>
        <taxon>Bacteria</taxon>
        <taxon>Bacillati</taxon>
        <taxon>Actinomycetota</taxon>
        <taxon>Actinomycetes</taxon>
        <taxon>Micromonosporales</taxon>
        <taxon>Micromonosporaceae</taxon>
        <taxon>Micromonospora</taxon>
    </lineage>
</organism>
<dbReference type="AlphaFoldDB" id="A0A1H3KA19"/>
<evidence type="ECO:0000313" key="2">
    <source>
        <dbReference type="Proteomes" id="UP000242415"/>
    </source>
</evidence>
<proteinExistence type="predicted"/>
<dbReference type="SUPFAM" id="SSF47413">
    <property type="entry name" value="lambda repressor-like DNA-binding domains"/>
    <property type="match status" value="1"/>
</dbReference>
<evidence type="ECO:0000313" key="1">
    <source>
        <dbReference type="EMBL" id="SDY49026.1"/>
    </source>
</evidence>
<protein>
    <recommendedName>
        <fullName evidence="3">Helix-turn-helix domain-containing protein</fullName>
    </recommendedName>
</protein>
<gene>
    <name evidence="1" type="ORF">SAMN05444365_102421</name>
</gene>
<dbReference type="STRING" id="405436.SAMN05444365_102421"/>
<reference evidence="2" key="1">
    <citation type="submission" date="2016-10" db="EMBL/GenBank/DDBJ databases">
        <authorList>
            <person name="Varghese N."/>
            <person name="Submissions S."/>
        </authorList>
    </citation>
    <scope>NUCLEOTIDE SEQUENCE [LARGE SCALE GENOMIC DNA]</scope>
    <source>
        <strain evidence="2">DSM 45245</strain>
    </source>
</reference>
<sequence>MATAAGVSRRWLSDLESGKATAEIGLILKTLHALDIVLDAKPIGASEATGLNLDDLLRNFDDSHE</sequence>
<dbReference type="GO" id="GO:0003677">
    <property type="term" value="F:DNA binding"/>
    <property type="evidence" value="ECO:0007669"/>
    <property type="project" value="InterPro"/>
</dbReference>
<keyword evidence="2" id="KW-1185">Reference proteome</keyword>
<dbReference type="Proteomes" id="UP000242415">
    <property type="component" value="Unassembled WGS sequence"/>
</dbReference>
<evidence type="ECO:0008006" key="3">
    <source>
        <dbReference type="Google" id="ProtNLM"/>
    </source>
</evidence>
<name>A0A1H3KA19_9ACTN</name>
<dbReference type="EMBL" id="FNPH01000002">
    <property type="protein sequence ID" value="SDY49026.1"/>
    <property type="molecule type" value="Genomic_DNA"/>
</dbReference>
<dbReference type="InterPro" id="IPR010982">
    <property type="entry name" value="Lambda_DNA-bd_dom_sf"/>
</dbReference>
<dbReference type="Gene3D" id="1.10.260.40">
    <property type="entry name" value="lambda repressor-like DNA-binding domains"/>
    <property type="match status" value="1"/>
</dbReference>
<accession>A0A1H3KA19</accession>